<comment type="caution">
    <text evidence="3">The sequence shown here is derived from an EMBL/GenBank/DDBJ whole genome shotgun (WGS) entry which is preliminary data.</text>
</comment>
<dbReference type="EMBL" id="JACAZH010000002">
    <property type="protein sequence ID" value="KAF7374716.1"/>
    <property type="molecule type" value="Genomic_DNA"/>
</dbReference>
<feature type="coiled-coil region" evidence="1">
    <location>
        <begin position="357"/>
        <end position="496"/>
    </location>
</feature>
<evidence type="ECO:0000259" key="2">
    <source>
        <dbReference type="Pfam" id="PF01926"/>
    </source>
</evidence>
<keyword evidence="1" id="KW-0175">Coiled coil</keyword>
<dbReference type="GO" id="GO:0005525">
    <property type="term" value="F:GTP binding"/>
    <property type="evidence" value="ECO:0007669"/>
    <property type="project" value="InterPro"/>
</dbReference>
<reference evidence="3" key="1">
    <citation type="submission" date="2020-05" db="EMBL/GenBank/DDBJ databases">
        <title>Mycena genomes resolve the evolution of fungal bioluminescence.</title>
        <authorList>
            <person name="Tsai I.J."/>
        </authorList>
    </citation>
    <scope>NUCLEOTIDE SEQUENCE</scope>
    <source>
        <strain evidence="3">160909Yilan</strain>
    </source>
</reference>
<dbReference type="SUPFAM" id="SSF52540">
    <property type="entry name" value="P-loop containing nucleoside triphosphate hydrolases"/>
    <property type="match status" value="1"/>
</dbReference>
<dbReference type="AlphaFoldDB" id="A0A8H6ZD51"/>
<sequence>MAQAPASNKREYPPLSRDHAKTIIGPVGNCTCSICSRNGSHAHSLADKWLIGGNNHELASGEDCKCRICIRNSLPQSIADSLDAKSDKELAAMLSRILPHLGALAPQAKADFDTNIRDAQTKDESEDLASVWSSDSMREAVPEEDEVTVAVMGPTGSGKTTFINLLSASNLRVGKSLESCTNTVQVALPFELDERSVMLIDTPGFDDTTRSDTDILTQIATFLATAYASGKKLAGVIYMHRISDVRMGGISTRNFKMFRQLCGESTLRNVVIVTNMWSQVTPDVGEARERELASDERFFKPVLDKGAQMLRNQNDVPSAQAIIRYLIGNQPKALRIQRELVDEGKDIGQTAAGAELNRELAAQIERHKAEMVQLQQELQEAIRAKDEETKKELEIETRKLQAEMTRVQNDSKKLASEYTKQRLELEKQMNVIAEAGKRDAERAQEKHLREMQALVDAVRETRASDEKEKEDIKRQLRELQQQYEEMTRKKKNKGSGFRFLAQLAQLIAAIVITTN</sequence>
<dbReference type="CDD" id="cd00882">
    <property type="entry name" value="Ras_like_GTPase"/>
    <property type="match status" value="1"/>
</dbReference>
<evidence type="ECO:0000313" key="3">
    <source>
        <dbReference type="EMBL" id="KAF7374716.1"/>
    </source>
</evidence>
<dbReference type="Pfam" id="PF01926">
    <property type="entry name" value="MMR_HSR1"/>
    <property type="match status" value="1"/>
</dbReference>
<protein>
    <recommendedName>
        <fullName evidence="2">G domain-containing protein</fullName>
    </recommendedName>
</protein>
<dbReference type="InterPro" id="IPR006073">
    <property type="entry name" value="GTP-bd"/>
</dbReference>
<dbReference type="Gene3D" id="3.40.50.300">
    <property type="entry name" value="P-loop containing nucleotide triphosphate hydrolases"/>
    <property type="match status" value="1"/>
</dbReference>
<evidence type="ECO:0000256" key="1">
    <source>
        <dbReference type="SAM" id="Coils"/>
    </source>
</evidence>
<dbReference type="Proteomes" id="UP000623467">
    <property type="component" value="Unassembled WGS sequence"/>
</dbReference>
<organism evidence="3 4">
    <name type="scientific">Mycena sanguinolenta</name>
    <dbReference type="NCBI Taxonomy" id="230812"/>
    <lineage>
        <taxon>Eukaryota</taxon>
        <taxon>Fungi</taxon>
        <taxon>Dikarya</taxon>
        <taxon>Basidiomycota</taxon>
        <taxon>Agaricomycotina</taxon>
        <taxon>Agaricomycetes</taxon>
        <taxon>Agaricomycetidae</taxon>
        <taxon>Agaricales</taxon>
        <taxon>Marasmiineae</taxon>
        <taxon>Mycenaceae</taxon>
        <taxon>Mycena</taxon>
    </lineage>
</organism>
<proteinExistence type="predicted"/>
<dbReference type="InterPro" id="IPR027417">
    <property type="entry name" value="P-loop_NTPase"/>
</dbReference>
<evidence type="ECO:0000313" key="4">
    <source>
        <dbReference type="Proteomes" id="UP000623467"/>
    </source>
</evidence>
<gene>
    <name evidence="3" type="ORF">MSAN_00356900</name>
</gene>
<dbReference type="OrthoDB" id="8954335at2759"/>
<name>A0A8H6ZD51_9AGAR</name>
<keyword evidence="4" id="KW-1185">Reference proteome</keyword>
<feature type="domain" description="G" evidence="2">
    <location>
        <begin position="148"/>
        <end position="211"/>
    </location>
</feature>
<accession>A0A8H6ZD51</accession>